<sequence length="300" mass="34341">MERNVAIFVVFGLISLVAAGPATVRSRQEIEDFRQFLEGIKRGNTNEEEFQARKRNLPFANDEELSGKFQGDIVLDDEDYEVMLQEYAIGRNAYISSAIGPWPANTVIFEFADGHFNDAQKEAIWKAIRDIEAHTCVKFRYRTASDKVYTRITGGTSGCNANVGHRESRGAHQMNLARNTVGVGCFRHATIVHEFMHILGFLHMHTTHNRDQYVKINEENIIPGTKDNFILYEVSRVDNLGVDYDYVSCMHYGPYFFSANGAPTIEARRKDVNNMGQRDYITDSDWLRINRYYNCPGAWN</sequence>
<proteinExistence type="predicted"/>
<gene>
    <name evidence="1" type="ORF">PYW08_013808</name>
</gene>
<dbReference type="EMBL" id="CM056781">
    <property type="protein sequence ID" value="KAJ8734558.1"/>
    <property type="molecule type" value="Genomic_DNA"/>
</dbReference>
<protein>
    <submittedName>
        <fullName evidence="1">Uncharacterized protein</fullName>
    </submittedName>
</protein>
<keyword evidence="2" id="KW-1185">Reference proteome</keyword>
<reference evidence="1" key="1">
    <citation type="submission" date="2023-03" db="EMBL/GenBank/DDBJ databases">
        <title>Chromosome-level genomes of two armyworms, Mythimna separata and Mythimna loreyi, provide insights into the biosynthesis and reception of sex pheromones.</title>
        <authorList>
            <person name="Zhao H."/>
        </authorList>
    </citation>
    <scope>NUCLEOTIDE SEQUENCE</scope>
    <source>
        <strain evidence="1">BeijingLab</strain>
    </source>
</reference>
<accession>A0ACC2R6Z6</accession>
<evidence type="ECO:0000313" key="2">
    <source>
        <dbReference type="Proteomes" id="UP001231649"/>
    </source>
</evidence>
<dbReference type="Proteomes" id="UP001231649">
    <property type="component" value="Chromosome 5"/>
</dbReference>
<comment type="caution">
    <text evidence="1">The sequence shown here is derived from an EMBL/GenBank/DDBJ whole genome shotgun (WGS) entry which is preliminary data.</text>
</comment>
<evidence type="ECO:0000313" key="1">
    <source>
        <dbReference type="EMBL" id="KAJ8734558.1"/>
    </source>
</evidence>
<name>A0ACC2R6Z6_9NEOP</name>
<organism evidence="1 2">
    <name type="scientific">Mythimna loreyi</name>
    <dbReference type="NCBI Taxonomy" id="667449"/>
    <lineage>
        <taxon>Eukaryota</taxon>
        <taxon>Metazoa</taxon>
        <taxon>Ecdysozoa</taxon>
        <taxon>Arthropoda</taxon>
        <taxon>Hexapoda</taxon>
        <taxon>Insecta</taxon>
        <taxon>Pterygota</taxon>
        <taxon>Neoptera</taxon>
        <taxon>Endopterygota</taxon>
        <taxon>Lepidoptera</taxon>
        <taxon>Glossata</taxon>
        <taxon>Ditrysia</taxon>
        <taxon>Noctuoidea</taxon>
        <taxon>Noctuidae</taxon>
        <taxon>Noctuinae</taxon>
        <taxon>Hadenini</taxon>
        <taxon>Mythimna</taxon>
    </lineage>
</organism>